<dbReference type="Proteomes" id="UP000010931">
    <property type="component" value="Unassembled WGS sequence"/>
</dbReference>
<sequence length="76" mass="8555">MTARLRCARGHFLPATARPAGDPQDSDDTCRCPPSARRKKRRTSYRRRPGSDLWGQGLTVRQVHTMTTIPLTGSYL</sequence>
<reference evidence="2 3" key="1">
    <citation type="journal article" date="2011" name="Plasmid">
        <title>Streptomyces turgidiscabies Car8 contains a modular pathogenicity island that shares virulence genes with other actinobacterial plant pathogens.</title>
        <authorList>
            <person name="Huguet-Tapia J.C."/>
            <person name="Badger J.H."/>
            <person name="Loria R."/>
            <person name="Pettis G.S."/>
        </authorList>
    </citation>
    <scope>NUCLEOTIDE SEQUENCE [LARGE SCALE GENOMIC DNA]</scope>
    <source>
        <strain evidence="2 3">Car8</strain>
    </source>
</reference>
<feature type="region of interest" description="Disordered" evidence="1">
    <location>
        <begin position="13"/>
        <end position="51"/>
    </location>
</feature>
<dbReference type="AlphaFoldDB" id="L7ES75"/>
<protein>
    <submittedName>
        <fullName evidence="2">Uncharacterized protein</fullName>
    </submittedName>
</protein>
<organism evidence="2 3">
    <name type="scientific">Streptomyces turgidiscabies (strain Car8)</name>
    <dbReference type="NCBI Taxonomy" id="698760"/>
    <lineage>
        <taxon>Bacteria</taxon>
        <taxon>Bacillati</taxon>
        <taxon>Actinomycetota</taxon>
        <taxon>Actinomycetes</taxon>
        <taxon>Kitasatosporales</taxon>
        <taxon>Streptomycetaceae</taxon>
        <taxon>Streptomyces</taxon>
    </lineage>
</organism>
<name>L7ES75_STRT8</name>
<proteinExistence type="predicted"/>
<evidence type="ECO:0000256" key="1">
    <source>
        <dbReference type="SAM" id="MobiDB-lite"/>
    </source>
</evidence>
<dbReference type="STRING" id="85558.T45_02297"/>
<gene>
    <name evidence="2" type="ORF">STRTUCAR8_06429</name>
</gene>
<evidence type="ECO:0000313" key="2">
    <source>
        <dbReference type="EMBL" id="ELP61739.1"/>
    </source>
</evidence>
<keyword evidence="3" id="KW-1185">Reference proteome</keyword>
<dbReference type="RefSeq" id="WP_006383329.1">
    <property type="nucleotide sequence ID" value="NZ_AEJB01000655.1"/>
</dbReference>
<comment type="caution">
    <text evidence="2">The sequence shown here is derived from an EMBL/GenBank/DDBJ whole genome shotgun (WGS) entry which is preliminary data.</text>
</comment>
<dbReference type="GeneID" id="97400535"/>
<dbReference type="PATRIC" id="fig|698760.3.peg.9241"/>
<feature type="compositionally biased region" description="Basic residues" evidence="1">
    <location>
        <begin position="36"/>
        <end position="48"/>
    </location>
</feature>
<dbReference type="EMBL" id="AEJB01000655">
    <property type="protein sequence ID" value="ELP61739.1"/>
    <property type="molecule type" value="Genomic_DNA"/>
</dbReference>
<accession>L7ES75</accession>
<evidence type="ECO:0000313" key="3">
    <source>
        <dbReference type="Proteomes" id="UP000010931"/>
    </source>
</evidence>